<dbReference type="SMART" id="SM00205">
    <property type="entry name" value="THN"/>
    <property type="match status" value="1"/>
</dbReference>
<gene>
    <name evidence="3" type="ORF">B0H15DRAFT_1010594</name>
</gene>
<sequence length="248" mass="26438">MKSFVAIAAMATSVAARSMTVYNACPFTIWPALFTSNGGRPSHPTGWEARQWTKVTFEVGEDWNGRIWGRRNCDFSKPGALSCLSGGCEGGLQCDVNRGTGVPPATLGEWNLNGGDSDWYDVSLVDGYNLPMRIDNSGGCPVASCPVDLGPNCPGDQKGPFDSTGFPVGCRSACNVDALAGHPNDNPNCCSGIHDTPATCPNSGVRNYGYFKNNCPNAYAYAYDESSGTALWTCPKNKRVGYTITFCP</sequence>
<dbReference type="InterPro" id="IPR037176">
    <property type="entry name" value="Osmotin/thaumatin-like_sf"/>
</dbReference>
<keyword evidence="1" id="KW-1015">Disulfide bond</keyword>
<dbReference type="AlphaFoldDB" id="A0AAD6XFA7"/>
<feature type="disulfide bond" evidence="1">
    <location>
        <begin position="73"/>
        <end position="83"/>
    </location>
</feature>
<dbReference type="PROSITE" id="PS51367">
    <property type="entry name" value="THAUMATIN_2"/>
    <property type="match status" value="1"/>
</dbReference>
<dbReference type="PIRSF" id="PIRSF002703">
    <property type="entry name" value="Thaumatin"/>
    <property type="match status" value="1"/>
</dbReference>
<dbReference type="Pfam" id="PF00314">
    <property type="entry name" value="Thaumatin"/>
    <property type="match status" value="1"/>
</dbReference>
<keyword evidence="2" id="KW-0732">Signal</keyword>
<dbReference type="EMBL" id="JARJCN010000094">
    <property type="protein sequence ID" value="KAJ7075518.1"/>
    <property type="molecule type" value="Genomic_DNA"/>
</dbReference>
<dbReference type="Proteomes" id="UP001222325">
    <property type="component" value="Unassembled WGS sequence"/>
</dbReference>
<feature type="chain" id="PRO_5042056966" evidence="2">
    <location>
        <begin position="17"/>
        <end position="248"/>
    </location>
</feature>
<evidence type="ECO:0000313" key="3">
    <source>
        <dbReference type="EMBL" id="KAJ7075518.1"/>
    </source>
</evidence>
<comment type="caution">
    <text evidence="3">The sequence shown here is derived from an EMBL/GenBank/DDBJ whole genome shotgun (WGS) entry which is preliminary data.</text>
</comment>
<protein>
    <submittedName>
        <fullName evidence="3">Thaumatin-like protein</fullName>
    </submittedName>
</protein>
<dbReference type="PRINTS" id="PR00347">
    <property type="entry name" value="THAUMATIN"/>
</dbReference>
<evidence type="ECO:0000256" key="2">
    <source>
        <dbReference type="SAM" id="SignalP"/>
    </source>
</evidence>
<evidence type="ECO:0000256" key="1">
    <source>
        <dbReference type="PIRSR" id="PIRSR002703-1"/>
    </source>
</evidence>
<organism evidence="3 4">
    <name type="scientific">Mycena belliarum</name>
    <dbReference type="NCBI Taxonomy" id="1033014"/>
    <lineage>
        <taxon>Eukaryota</taxon>
        <taxon>Fungi</taxon>
        <taxon>Dikarya</taxon>
        <taxon>Basidiomycota</taxon>
        <taxon>Agaricomycotina</taxon>
        <taxon>Agaricomycetes</taxon>
        <taxon>Agaricomycetidae</taxon>
        <taxon>Agaricales</taxon>
        <taxon>Marasmiineae</taxon>
        <taxon>Mycenaceae</taxon>
        <taxon>Mycena</taxon>
    </lineage>
</organism>
<feature type="disulfide bond" evidence="1">
    <location>
        <begin position="145"/>
        <end position="215"/>
    </location>
</feature>
<dbReference type="Gene3D" id="2.60.110.10">
    <property type="entry name" value="Thaumatin"/>
    <property type="match status" value="1"/>
</dbReference>
<feature type="disulfide bond" evidence="1">
    <location>
        <begin position="140"/>
        <end position="234"/>
    </location>
</feature>
<feature type="disulfide bond" evidence="1">
    <location>
        <begin position="174"/>
        <end position="189"/>
    </location>
</feature>
<feature type="disulfide bond" evidence="1">
    <location>
        <begin position="153"/>
        <end position="170"/>
    </location>
</feature>
<feature type="disulfide bond" evidence="1">
    <location>
        <begin position="25"/>
        <end position="247"/>
    </location>
</feature>
<feature type="disulfide bond" evidence="1">
    <location>
        <begin position="88"/>
        <end position="94"/>
    </location>
</feature>
<dbReference type="PANTHER" id="PTHR31048">
    <property type="entry name" value="OS03G0233200 PROTEIN"/>
    <property type="match status" value="1"/>
</dbReference>
<feature type="signal peptide" evidence="2">
    <location>
        <begin position="1"/>
        <end position="16"/>
    </location>
</feature>
<keyword evidence="4" id="KW-1185">Reference proteome</keyword>
<feature type="disulfide bond" evidence="1">
    <location>
        <begin position="190"/>
        <end position="200"/>
    </location>
</feature>
<proteinExistence type="predicted"/>
<accession>A0AAD6XFA7</accession>
<dbReference type="InterPro" id="IPR001938">
    <property type="entry name" value="Thaumatin"/>
</dbReference>
<dbReference type="SUPFAM" id="SSF49870">
    <property type="entry name" value="Osmotin, thaumatin-like protein"/>
    <property type="match status" value="1"/>
</dbReference>
<evidence type="ECO:0000313" key="4">
    <source>
        <dbReference type="Proteomes" id="UP001222325"/>
    </source>
</evidence>
<name>A0AAD6XFA7_9AGAR</name>
<reference evidence="3" key="1">
    <citation type="submission" date="2023-03" db="EMBL/GenBank/DDBJ databases">
        <title>Massive genome expansion in bonnet fungi (Mycena s.s.) driven by repeated elements and novel gene families across ecological guilds.</title>
        <authorList>
            <consortium name="Lawrence Berkeley National Laboratory"/>
            <person name="Harder C.B."/>
            <person name="Miyauchi S."/>
            <person name="Viragh M."/>
            <person name="Kuo A."/>
            <person name="Thoen E."/>
            <person name="Andreopoulos B."/>
            <person name="Lu D."/>
            <person name="Skrede I."/>
            <person name="Drula E."/>
            <person name="Henrissat B."/>
            <person name="Morin E."/>
            <person name="Kohler A."/>
            <person name="Barry K."/>
            <person name="LaButti K."/>
            <person name="Morin E."/>
            <person name="Salamov A."/>
            <person name="Lipzen A."/>
            <person name="Mereny Z."/>
            <person name="Hegedus B."/>
            <person name="Baldrian P."/>
            <person name="Stursova M."/>
            <person name="Weitz H."/>
            <person name="Taylor A."/>
            <person name="Grigoriev I.V."/>
            <person name="Nagy L.G."/>
            <person name="Martin F."/>
            <person name="Kauserud H."/>
        </authorList>
    </citation>
    <scope>NUCLEOTIDE SEQUENCE</scope>
    <source>
        <strain evidence="3">CBHHK173m</strain>
    </source>
</reference>